<name>A0A4V0YZS2_KTERU</name>
<dbReference type="PROSITE" id="PS51186">
    <property type="entry name" value="GNAT"/>
    <property type="match status" value="1"/>
</dbReference>
<dbReference type="SUPFAM" id="SSF55729">
    <property type="entry name" value="Acyl-CoA N-acyltransferases (Nat)"/>
    <property type="match status" value="1"/>
</dbReference>
<organism evidence="2 3">
    <name type="scientific">Ktedonosporobacter rubrisoli</name>
    <dbReference type="NCBI Taxonomy" id="2509675"/>
    <lineage>
        <taxon>Bacteria</taxon>
        <taxon>Bacillati</taxon>
        <taxon>Chloroflexota</taxon>
        <taxon>Ktedonobacteria</taxon>
        <taxon>Ktedonobacterales</taxon>
        <taxon>Ktedonosporobacteraceae</taxon>
        <taxon>Ktedonosporobacter</taxon>
    </lineage>
</organism>
<dbReference type="Proteomes" id="UP000290365">
    <property type="component" value="Chromosome"/>
</dbReference>
<proteinExistence type="predicted"/>
<dbReference type="InterPro" id="IPR052829">
    <property type="entry name" value="N-acetyltransferase_domain"/>
</dbReference>
<dbReference type="InterPro" id="IPR016181">
    <property type="entry name" value="Acyl_CoA_acyltransferase"/>
</dbReference>
<keyword evidence="3" id="KW-1185">Reference proteome</keyword>
<dbReference type="EMBL" id="CP035758">
    <property type="protein sequence ID" value="QBD80711.1"/>
    <property type="molecule type" value="Genomic_DNA"/>
</dbReference>
<sequence length="158" mass="18116">MVTLQPMTDAEFQHFIEPVIVEYAQGHVEDGQWAEEEALEKARKDTYSLLPAGVATPNHYLFTIVNEAQQKVGILWFATQDGHGKDTAFVYDVRIDETFRRQGYASQAFREMEHKVRELGYTRISLHVFGKNHAALQMYQKLGYEMSNVMMAKTLDPG</sequence>
<dbReference type="RefSeq" id="WP_129891773.1">
    <property type="nucleotide sequence ID" value="NZ_CP035758.1"/>
</dbReference>
<evidence type="ECO:0000313" key="2">
    <source>
        <dbReference type="EMBL" id="QBD80711.1"/>
    </source>
</evidence>
<dbReference type="PANTHER" id="PTHR43259">
    <property type="entry name" value="SPT10P"/>
    <property type="match status" value="1"/>
</dbReference>
<evidence type="ECO:0000259" key="1">
    <source>
        <dbReference type="PROSITE" id="PS51186"/>
    </source>
</evidence>
<dbReference type="GO" id="GO:0016747">
    <property type="term" value="F:acyltransferase activity, transferring groups other than amino-acyl groups"/>
    <property type="evidence" value="ECO:0007669"/>
    <property type="project" value="InterPro"/>
</dbReference>
<feature type="domain" description="N-acetyltransferase" evidence="1">
    <location>
        <begin position="2"/>
        <end position="158"/>
    </location>
</feature>
<reference evidence="2 3" key="1">
    <citation type="submission" date="2019-01" db="EMBL/GenBank/DDBJ databases">
        <title>Ktedonosporobacter rubrisoli SCAWS-G2.</title>
        <authorList>
            <person name="Huang Y."/>
            <person name="Yan B."/>
        </authorList>
    </citation>
    <scope>NUCLEOTIDE SEQUENCE [LARGE SCALE GENOMIC DNA]</scope>
    <source>
        <strain evidence="2 3">SCAWS-G2</strain>
    </source>
</reference>
<protein>
    <submittedName>
        <fullName evidence="2">GNAT family N-acetyltransferase</fullName>
    </submittedName>
</protein>
<accession>A0A4V0YZS2</accession>
<dbReference type="OrthoDB" id="65897at2"/>
<dbReference type="CDD" id="cd04301">
    <property type="entry name" value="NAT_SF"/>
    <property type="match status" value="1"/>
</dbReference>
<dbReference type="PANTHER" id="PTHR43259:SF1">
    <property type="entry name" value="N-ACETYLTRANSFERASE DOMAIN-CONTAINING PROTEIN"/>
    <property type="match status" value="1"/>
</dbReference>
<dbReference type="KEGG" id="kbs:EPA93_33970"/>
<keyword evidence="2" id="KW-0808">Transferase</keyword>
<dbReference type="AlphaFoldDB" id="A0A4V0YZS2"/>
<evidence type="ECO:0000313" key="3">
    <source>
        <dbReference type="Proteomes" id="UP000290365"/>
    </source>
</evidence>
<gene>
    <name evidence="2" type="ORF">EPA93_33970</name>
</gene>
<dbReference type="InterPro" id="IPR000182">
    <property type="entry name" value="GNAT_dom"/>
</dbReference>
<dbReference type="Pfam" id="PF00583">
    <property type="entry name" value="Acetyltransf_1"/>
    <property type="match status" value="1"/>
</dbReference>
<dbReference type="Gene3D" id="3.40.630.30">
    <property type="match status" value="1"/>
</dbReference>